<evidence type="ECO:0000256" key="1">
    <source>
        <dbReference type="SAM" id="SignalP"/>
    </source>
</evidence>
<name>A0A6A5YID8_9PLEO</name>
<proteinExistence type="predicted"/>
<accession>A0A6A5YID8</accession>
<evidence type="ECO:0000313" key="3">
    <source>
        <dbReference type="Proteomes" id="UP000799770"/>
    </source>
</evidence>
<feature type="chain" id="PRO_5025349975" evidence="1">
    <location>
        <begin position="20"/>
        <end position="240"/>
    </location>
</feature>
<dbReference type="Proteomes" id="UP000799770">
    <property type="component" value="Unassembled WGS sequence"/>
</dbReference>
<dbReference type="EMBL" id="ML977368">
    <property type="protein sequence ID" value="KAF2105971.1"/>
    <property type="molecule type" value="Genomic_DNA"/>
</dbReference>
<reference evidence="2" key="1">
    <citation type="journal article" date="2020" name="Stud. Mycol.">
        <title>101 Dothideomycetes genomes: a test case for predicting lifestyles and emergence of pathogens.</title>
        <authorList>
            <person name="Haridas S."/>
            <person name="Albert R."/>
            <person name="Binder M."/>
            <person name="Bloem J."/>
            <person name="Labutti K."/>
            <person name="Salamov A."/>
            <person name="Andreopoulos B."/>
            <person name="Baker S."/>
            <person name="Barry K."/>
            <person name="Bills G."/>
            <person name="Bluhm B."/>
            <person name="Cannon C."/>
            <person name="Castanera R."/>
            <person name="Culley D."/>
            <person name="Daum C."/>
            <person name="Ezra D."/>
            <person name="Gonzalez J."/>
            <person name="Henrissat B."/>
            <person name="Kuo A."/>
            <person name="Liang C."/>
            <person name="Lipzen A."/>
            <person name="Lutzoni F."/>
            <person name="Magnuson J."/>
            <person name="Mondo S."/>
            <person name="Nolan M."/>
            <person name="Ohm R."/>
            <person name="Pangilinan J."/>
            <person name="Park H.-J."/>
            <person name="Ramirez L."/>
            <person name="Alfaro M."/>
            <person name="Sun H."/>
            <person name="Tritt A."/>
            <person name="Yoshinaga Y."/>
            <person name="Zwiers L.-H."/>
            <person name="Turgeon B."/>
            <person name="Goodwin S."/>
            <person name="Spatafora J."/>
            <person name="Crous P."/>
            <person name="Grigoriev I."/>
        </authorList>
    </citation>
    <scope>NUCLEOTIDE SEQUENCE</scope>
    <source>
        <strain evidence="2">CBS 627.86</strain>
    </source>
</reference>
<dbReference type="AlphaFoldDB" id="A0A6A5YID8"/>
<sequence>MHTTAFALAIPLMGAFVNAVPYADDKNCLHNIDGLEFSCGKWGEQELDFHWYPIESYKNYSSKDYAFYNSMRHQLCARMDLALNANASSPFEIKGTVNQYLDYGFNTTQAYNNQTVTMGKLPAGNGTQPIILKHGVLGRVSLTIQAYKEEAHSFKYEQCVKALEVFQKPESCCYGRDDKDTLGGTVRLPDKTLYQIKAEALPKDLAAAAATTMRVPGSTAPPSARSLQGEVKRFGLPYKW</sequence>
<organism evidence="2 3">
    <name type="scientific">Lophiotrema nucula</name>
    <dbReference type="NCBI Taxonomy" id="690887"/>
    <lineage>
        <taxon>Eukaryota</taxon>
        <taxon>Fungi</taxon>
        <taxon>Dikarya</taxon>
        <taxon>Ascomycota</taxon>
        <taxon>Pezizomycotina</taxon>
        <taxon>Dothideomycetes</taxon>
        <taxon>Pleosporomycetidae</taxon>
        <taxon>Pleosporales</taxon>
        <taxon>Lophiotremataceae</taxon>
        <taxon>Lophiotrema</taxon>
    </lineage>
</organism>
<feature type="signal peptide" evidence="1">
    <location>
        <begin position="1"/>
        <end position="19"/>
    </location>
</feature>
<gene>
    <name evidence="2" type="ORF">BDV96DRAFT_339883</name>
</gene>
<keyword evidence="3" id="KW-1185">Reference proteome</keyword>
<protein>
    <submittedName>
        <fullName evidence="2">Uncharacterized protein</fullName>
    </submittedName>
</protein>
<evidence type="ECO:0000313" key="2">
    <source>
        <dbReference type="EMBL" id="KAF2105971.1"/>
    </source>
</evidence>
<keyword evidence="1" id="KW-0732">Signal</keyword>